<dbReference type="PANTHER" id="PTHR37450:SF1">
    <property type="entry name" value="CIPC PROTEIN"/>
    <property type="match status" value="1"/>
</dbReference>
<dbReference type="EMBL" id="ML002223">
    <property type="protein sequence ID" value="RKP40142.1"/>
    <property type="molecule type" value="Genomic_DNA"/>
</dbReference>
<feature type="compositionally biased region" description="Gly residues" evidence="1">
    <location>
        <begin position="237"/>
        <end position="270"/>
    </location>
</feature>
<evidence type="ECO:0000313" key="3">
    <source>
        <dbReference type="Proteomes" id="UP000268162"/>
    </source>
</evidence>
<evidence type="ECO:0000256" key="1">
    <source>
        <dbReference type="SAM" id="MobiDB-lite"/>
    </source>
</evidence>
<dbReference type="STRING" id="215637.A0A4Q0A413"/>
<gene>
    <name evidence="2" type="ORF">BJ085DRAFT_41508</name>
</gene>
<feature type="compositionally biased region" description="Basic and acidic residues" evidence="1">
    <location>
        <begin position="69"/>
        <end position="79"/>
    </location>
</feature>
<dbReference type="InterPro" id="IPR022234">
    <property type="entry name" value="DUF3759"/>
</dbReference>
<dbReference type="AlphaFoldDB" id="A0A4Q0A413"/>
<dbReference type="OrthoDB" id="9895617at2759"/>
<evidence type="ECO:0000313" key="2">
    <source>
        <dbReference type="EMBL" id="RKP40142.1"/>
    </source>
</evidence>
<accession>A0A4Q0A413</accession>
<dbReference type="Pfam" id="PF12585">
    <property type="entry name" value="DUF3759"/>
    <property type="match status" value="1"/>
</dbReference>
<dbReference type="PANTHER" id="PTHR37450">
    <property type="entry name" value="CIPC PROTEIN"/>
    <property type="match status" value="1"/>
</dbReference>
<feature type="compositionally biased region" description="Gly residues" evidence="1">
    <location>
        <begin position="196"/>
        <end position="215"/>
    </location>
</feature>
<dbReference type="Proteomes" id="UP000268162">
    <property type="component" value="Unassembled WGS sequence"/>
</dbReference>
<feature type="region of interest" description="Disordered" evidence="1">
    <location>
        <begin position="69"/>
        <end position="94"/>
    </location>
</feature>
<keyword evidence="3" id="KW-1185">Reference proteome</keyword>
<proteinExistence type="predicted"/>
<reference evidence="3" key="1">
    <citation type="journal article" date="2018" name="Nat. Microbiol.">
        <title>Leveraging single-cell genomics to expand the fungal tree of life.</title>
        <authorList>
            <person name="Ahrendt S.R."/>
            <person name="Quandt C.A."/>
            <person name="Ciobanu D."/>
            <person name="Clum A."/>
            <person name="Salamov A."/>
            <person name="Andreopoulos B."/>
            <person name="Cheng J.F."/>
            <person name="Woyke T."/>
            <person name="Pelin A."/>
            <person name="Henrissat B."/>
            <person name="Reynolds N.K."/>
            <person name="Benny G.L."/>
            <person name="Smith M.E."/>
            <person name="James T.Y."/>
            <person name="Grigoriev I.V."/>
        </authorList>
    </citation>
    <scope>NUCLEOTIDE SEQUENCE [LARGE SCALE GENOMIC DNA]</scope>
    <source>
        <strain evidence="3">RSA 468</strain>
    </source>
</reference>
<feature type="region of interest" description="Disordered" evidence="1">
    <location>
        <begin position="230"/>
        <end position="270"/>
    </location>
</feature>
<protein>
    <submittedName>
        <fullName evidence="2">Uncharacterized protein</fullName>
    </submittedName>
</protein>
<name>A0A4Q0A413_9FUNG</name>
<feature type="region of interest" description="Disordered" evidence="1">
    <location>
        <begin position="195"/>
        <end position="215"/>
    </location>
</feature>
<sequence>MSYGGYNQGYGNEGYGNQGYGNQGYGNQGYGNQGGYSGGGGYQNNDQELSIENAMAFINNNPEHQRLLEQAESQQHEGSRGMGGGGIDPSQCESQFNQLNNESTDRGLFSDSNTPFAWQAISGAAGWQAMKAFQKHQEQSGQPMEHSFMKKALAAIAMSQAVRLLGRFNVTDPNKREAATREAAANAMQLYDREVGSGGGGNAPNEPGYGGGYQNQGGYGGNNNYNSGGYGEAASYQGGGGGGYGGPQGGYGGHQGGYGGPGGFGGPQGY</sequence>
<organism evidence="2 3">
    <name type="scientific">Dimargaris cristalligena</name>
    <dbReference type="NCBI Taxonomy" id="215637"/>
    <lineage>
        <taxon>Eukaryota</taxon>
        <taxon>Fungi</taxon>
        <taxon>Fungi incertae sedis</taxon>
        <taxon>Zoopagomycota</taxon>
        <taxon>Kickxellomycotina</taxon>
        <taxon>Dimargaritomycetes</taxon>
        <taxon>Dimargaritales</taxon>
        <taxon>Dimargaritaceae</taxon>
        <taxon>Dimargaris</taxon>
    </lineage>
</organism>